<dbReference type="PANTHER" id="PTHR27004">
    <property type="entry name" value="RECEPTOR-LIKE PROTEIN 12 ISOFORM X1"/>
    <property type="match status" value="1"/>
</dbReference>
<keyword evidence="12" id="KW-0732">Signal</keyword>
<keyword evidence="3" id="KW-1003">Cell membrane</keyword>
<name>A0A2U1LAW0_ARTAN</name>
<evidence type="ECO:0000256" key="1">
    <source>
        <dbReference type="ARBA" id="ARBA00004251"/>
    </source>
</evidence>
<evidence type="ECO:0000256" key="12">
    <source>
        <dbReference type="SAM" id="SignalP"/>
    </source>
</evidence>
<keyword evidence="8 11" id="KW-0472">Membrane</keyword>
<evidence type="ECO:0008006" key="15">
    <source>
        <dbReference type="Google" id="ProtNLM"/>
    </source>
</evidence>
<feature type="chain" id="PRO_5015655813" description="Leucine-rich repeat domain, L domain-like protein" evidence="12">
    <location>
        <begin position="23"/>
        <end position="425"/>
    </location>
</feature>
<evidence type="ECO:0000256" key="2">
    <source>
        <dbReference type="ARBA" id="ARBA00009592"/>
    </source>
</evidence>
<organism evidence="13 14">
    <name type="scientific">Artemisia annua</name>
    <name type="common">Sweet wormwood</name>
    <dbReference type="NCBI Taxonomy" id="35608"/>
    <lineage>
        <taxon>Eukaryota</taxon>
        <taxon>Viridiplantae</taxon>
        <taxon>Streptophyta</taxon>
        <taxon>Embryophyta</taxon>
        <taxon>Tracheophyta</taxon>
        <taxon>Spermatophyta</taxon>
        <taxon>Magnoliopsida</taxon>
        <taxon>eudicotyledons</taxon>
        <taxon>Gunneridae</taxon>
        <taxon>Pentapetalae</taxon>
        <taxon>asterids</taxon>
        <taxon>campanulids</taxon>
        <taxon>Asterales</taxon>
        <taxon>Asteraceae</taxon>
        <taxon>Asteroideae</taxon>
        <taxon>Anthemideae</taxon>
        <taxon>Artemisiinae</taxon>
        <taxon>Artemisia</taxon>
    </lineage>
</organism>
<evidence type="ECO:0000256" key="6">
    <source>
        <dbReference type="ARBA" id="ARBA00022737"/>
    </source>
</evidence>
<evidence type="ECO:0000313" key="14">
    <source>
        <dbReference type="Proteomes" id="UP000245207"/>
    </source>
</evidence>
<evidence type="ECO:0000256" key="11">
    <source>
        <dbReference type="SAM" id="Phobius"/>
    </source>
</evidence>
<evidence type="ECO:0000256" key="3">
    <source>
        <dbReference type="ARBA" id="ARBA00022475"/>
    </source>
</evidence>
<feature type="transmembrane region" description="Helical" evidence="11">
    <location>
        <begin position="368"/>
        <end position="392"/>
    </location>
</feature>
<dbReference type="FunFam" id="3.80.10.10:FF:000111">
    <property type="entry name" value="LRR receptor-like serine/threonine-protein kinase ERECTA"/>
    <property type="match status" value="1"/>
</dbReference>
<evidence type="ECO:0000256" key="8">
    <source>
        <dbReference type="ARBA" id="ARBA00023136"/>
    </source>
</evidence>
<reference evidence="13 14" key="1">
    <citation type="journal article" date="2018" name="Mol. Plant">
        <title>The genome of Artemisia annua provides insight into the evolution of Asteraceae family and artemisinin biosynthesis.</title>
        <authorList>
            <person name="Shen Q."/>
            <person name="Zhang L."/>
            <person name="Liao Z."/>
            <person name="Wang S."/>
            <person name="Yan T."/>
            <person name="Shi P."/>
            <person name="Liu M."/>
            <person name="Fu X."/>
            <person name="Pan Q."/>
            <person name="Wang Y."/>
            <person name="Lv Z."/>
            <person name="Lu X."/>
            <person name="Zhang F."/>
            <person name="Jiang W."/>
            <person name="Ma Y."/>
            <person name="Chen M."/>
            <person name="Hao X."/>
            <person name="Li L."/>
            <person name="Tang Y."/>
            <person name="Lv G."/>
            <person name="Zhou Y."/>
            <person name="Sun X."/>
            <person name="Brodelius P.E."/>
            <person name="Rose J.K.C."/>
            <person name="Tang K."/>
        </authorList>
    </citation>
    <scope>NUCLEOTIDE SEQUENCE [LARGE SCALE GENOMIC DNA]</scope>
    <source>
        <strain evidence="14">cv. Huhao1</strain>
        <tissue evidence="13">Leaf</tissue>
    </source>
</reference>
<dbReference type="InterPro" id="IPR032675">
    <property type="entry name" value="LRR_dom_sf"/>
</dbReference>
<keyword evidence="9" id="KW-0675">Receptor</keyword>
<dbReference type="Pfam" id="PF13855">
    <property type="entry name" value="LRR_8"/>
    <property type="match status" value="1"/>
</dbReference>
<evidence type="ECO:0000256" key="10">
    <source>
        <dbReference type="ARBA" id="ARBA00023180"/>
    </source>
</evidence>
<accession>A0A2U1LAW0</accession>
<keyword evidence="6" id="KW-0677">Repeat</keyword>
<protein>
    <recommendedName>
        <fullName evidence="15">Leucine-rich repeat domain, L domain-like protein</fullName>
    </recommendedName>
</protein>
<dbReference type="Pfam" id="PF00560">
    <property type="entry name" value="LRR_1"/>
    <property type="match status" value="2"/>
</dbReference>
<comment type="caution">
    <text evidence="13">The sequence shown here is derived from an EMBL/GenBank/DDBJ whole genome shotgun (WGS) entry which is preliminary data.</text>
</comment>
<comment type="similarity">
    <text evidence="2">Belongs to the RLP family.</text>
</comment>
<keyword evidence="14" id="KW-1185">Reference proteome</keyword>
<evidence type="ECO:0000313" key="13">
    <source>
        <dbReference type="EMBL" id="PWA46133.1"/>
    </source>
</evidence>
<dbReference type="SUPFAM" id="SSF52058">
    <property type="entry name" value="L domain-like"/>
    <property type="match status" value="1"/>
</dbReference>
<dbReference type="AlphaFoldDB" id="A0A2U1LAW0"/>
<evidence type="ECO:0000256" key="7">
    <source>
        <dbReference type="ARBA" id="ARBA00022989"/>
    </source>
</evidence>
<dbReference type="InterPro" id="IPR001611">
    <property type="entry name" value="Leu-rich_rpt"/>
</dbReference>
<dbReference type="Proteomes" id="UP000245207">
    <property type="component" value="Unassembled WGS sequence"/>
</dbReference>
<keyword evidence="10" id="KW-0325">Glycoprotein</keyword>
<dbReference type="PRINTS" id="PR00019">
    <property type="entry name" value="LEURICHRPT"/>
</dbReference>
<evidence type="ECO:0000256" key="5">
    <source>
        <dbReference type="ARBA" id="ARBA00022692"/>
    </source>
</evidence>
<dbReference type="OrthoDB" id="442066at2759"/>
<evidence type="ECO:0000256" key="4">
    <source>
        <dbReference type="ARBA" id="ARBA00022614"/>
    </source>
</evidence>
<keyword evidence="4" id="KW-0433">Leucine-rich repeat</keyword>
<dbReference type="PANTHER" id="PTHR27004:SF439">
    <property type="entry name" value="LEUCINE-RICH REPEAT-CONTAINING N-TERMINAL PLANT-TYPE DOMAIN-CONTAINING PROTEIN"/>
    <property type="match status" value="1"/>
</dbReference>
<dbReference type="EMBL" id="PKPP01010436">
    <property type="protein sequence ID" value="PWA46133.1"/>
    <property type="molecule type" value="Genomic_DNA"/>
</dbReference>
<comment type="subcellular location">
    <subcellularLocation>
        <location evidence="1">Cell membrane</location>
        <topology evidence="1">Single-pass type I membrane protein</topology>
    </subcellularLocation>
</comment>
<sequence length="425" mass="47545">MDTRSNVVLLATMVWFFLEMQAEIWVTQAVCWIKAKEIILGHSILSLESSLSGTCDVERMVRVVGLQTNYRLLGFDYAWVGSITRTRSYDAAHGRLSTTEASYIDTSEAAKEAIGLKGLFDWSGAKLKIALSEAVRDLPELQVLILKSNIFHGPVKIASSSELPFPSLRVLDLSYNRFVGHLPHNYFQNLHVMKNMLMNATGPEYMNFYGKYYSIVVVVKGQQLLFQKISVIYTIVDLSNNRFEGVIPNVIGSLNSLKVLNLSHNNLNGRIPHALGNLSQIESLDLSWNQLIGEIPQSLADITTLEVLNLSQNHLVGRIPQGKQFSTFEGSSFGGNSGLCGFPLPMKCEHPSFPRVESDDGDEGESGFTWKVVVLGYGCGTLLGLVMGYLMLSSTRPNWFNAITYAWENMILNRQNRRRYVFIGR</sequence>
<keyword evidence="7 11" id="KW-1133">Transmembrane helix</keyword>
<keyword evidence="5 11" id="KW-0812">Transmembrane</keyword>
<gene>
    <name evidence="13" type="ORF">CTI12_AA511270</name>
</gene>
<dbReference type="STRING" id="35608.A0A2U1LAW0"/>
<dbReference type="GO" id="GO:0005886">
    <property type="term" value="C:plasma membrane"/>
    <property type="evidence" value="ECO:0007669"/>
    <property type="project" value="UniProtKB-SubCell"/>
</dbReference>
<feature type="signal peptide" evidence="12">
    <location>
        <begin position="1"/>
        <end position="22"/>
    </location>
</feature>
<dbReference type="Gene3D" id="3.80.10.10">
    <property type="entry name" value="Ribonuclease Inhibitor"/>
    <property type="match status" value="1"/>
</dbReference>
<evidence type="ECO:0000256" key="9">
    <source>
        <dbReference type="ARBA" id="ARBA00023170"/>
    </source>
</evidence>
<proteinExistence type="inferred from homology"/>